<protein>
    <submittedName>
        <fullName evidence="1">Uncharacterized protein</fullName>
    </submittedName>
</protein>
<dbReference type="Proteomes" id="UP000069902">
    <property type="component" value="Chromosome cPNK"/>
</dbReference>
<dbReference type="InParanoid" id="A0A0U5JAR7"/>
<reference evidence="2" key="1">
    <citation type="submission" date="2015-09" db="EMBL/GenBank/DDBJ databases">
        <authorList>
            <person name="Bertelli C."/>
        </authorList>
    </citation>
    <scope>NUCLEOTIDE SEQUENCE [LARGE SCALE GENOMIC DNA]</scope>
    <source>
        <strain evidence="2">KNic</strain>
    </source>
</reference>
<proteinExistence type="predicted"/>
<sequence length="35" mass="4049">MQCDDKSLNAILELIIRVSLFQQPRPFHQPITPKA</sequence>
<dbReference type="AlphaFoldDB" id="A0A0U5JAR7"/>
<evidence type="ECO:0000313" key="1">
    <source>
        <dbReference type="EMBL" id="CUI16199.1"/>
    </source>
</evidence>
<evidence type="ECO:0000313" key="2">
    <source>
        <dbReference type="Proteomes" id="UP000069902"/>
    </source>
</evidence>
<organism evidence="1 2">
    <name type="scientific">Candidatus Protochlamydia naegleriophila</name>
    <dbReference type="NCBI Taxonomy" id="389348"/>
    <lineage>
        <taxon>Bacteria</taxon>
        <taxon>Pseudomonadati</taxon>
        <taxon>Chlamydiota</taxon>
        <taxon>Chlamydiia</taxon>
        <taxon>Parachlamydiales</taxon>
        <taxon>Parachlamydiaceae</taxon>
        <taxon>Candidatus Protochlamydia</taxon>
    </lineage>
</organism>
<dbReference type="PATRIC" id="fig|389348.3.peg.629"/>
<dbReference type="STRING" id="389348.PNK_0571"/>
<dbReference type="EMBL" id="LN879502">
    <property type="protein sequence ID" value="CUI16199.1"/>
    <property type="molecule type" value="Genomic_DNA"/>
</dbReference>
<dbReference type="KEGG" id="pnl:PNK_0571"/>
<keyword evidence="2" id="KW-1185">Reference proteome</keyword>
<name>A0A0U5JAR7_9BACT</name>
<gene>
    <name evidence="1" type="ORF">PNK_0571</name>
</gene>
<accession>A0A0U5JAR7</accession>